<name>A0A0F9C734_9ZZZZ</name>
<dbReference type="Pfam" id="PF16916">
    <property type="entry name" value="ZT_dimer"/>
    <property type="match status" value="1"/>
</dbReference>
<evidence type="ECO:0000259" key="11">
    <source>
        <dbReference type="Pfam" id="PF16916"/>
    </source>
</evidence>
<dbReference type="InterPro" id="IPR027470">
    <property type="entry name" value="Cation_efflux_CTD"/>
</dbReference>
<evidence type="ECO:0000256" key="4">
    <source>
        <dbReference type="ARBA" id="ARBA00022692"/>
    </source>
</evidence>
<proteinExistence type="inferred from homology"/>
<dbReference type="NCBIfam" id="NF037995">
    <property type="entry name" value="TRAP_S1"/>
    <property type="match status" value="1"/>
</dbReference>
<comment type="similarity">
    <text evidence="2">Belongs to the cation diffusion facilitator (CDF) transporter (TC 2.A.4) family. SLC30A subfamily.</text>
</comment>
<dbReference type="GO" id="GO:0005886">
    <property type="term" value="C:plasma membrane"/>
    <property type="evidence" value="ECO:0007669"/>
    <property type="project" value="TreeGrafter"/>
</dbReference>
<reference evidence="12" key="1">
    <citation type="journal article" date="2015" name="Nature">
        <title>Complex archaea that bridge the gap between prokaryotes and eukaryotes.</title>
        <authorList>
            <person name="Spang A."/>
            <person name="Saw J.H."/>
            <person name="Jorgensen S.L."/>
            <person name="Zaremba-Niedzwiedzka K."/>
            <person name="Martijn J."/>
            <person name="Lind A.E."/>
            <person name="van Eijk R."/>
            <person name="Schleper C."/>
            <person name="Guy L."/>
            <person name="Ettema T.J."/>
        </authorList>
    </citation>
    <scope>NUCLEOTIDE SEQUENCE</scope>
</reference>
<feature type="non-terminal residue" evidence="12">
    <location>
        <position position="1"/>
    </location>
</feature>
<sequence length="456" mass="49751">TYDKRFKKEAKHTLKFGASGFNARNLLIERAGCLEFARDLEERTDGEIRVEFIGDNQICGQLSCVEKTQNGIVDIYAASTQNSAGGAPYLNVLDYAYVFPGRASQYHFLYSPESNAILRDPLEKRHGLKFLFSHCELRGLQMGKTFEDKPTVTKLEELFGTKNRVTGTQLGRIAMQLLNLNPVPVAWEETLDGLKTGLIDGAETWASAVGYANMSPVVSQSVDLKFFCGTEHTSMSASVFDSLDGHLQDAVMESSYLAQVHVQAANEAALVKTVGFSDPVLPGTLFDEHNVRPAFLHVVGDAAASVGVIVAGIVMLTTGWFIADPMISVVIGALIMVGAFRLTWETTQVLLEATPPGLSTSDIQKAMLDTSGVQGIHDLHVWTVTSGFVSLSAHVETDQDHDQHDILVELRRLLARLFGIEHATIQLESSALHQQLEACCGVDSEEDVSEHAAFHG</sequence>
<comment type="caution">
    <text evidence="12">The sequence shown here is derived from an EMBL/GenBank/DDBJ whole genome shotgun (WGS) entry which is preliminary data.</text>
</comment>
<dbReference type="SUPFAM" id="SSF160240">
    <property type="entry name" value="Cation efflux protein cytoplasmic domain-like"/>
    <property type="match status" value="1"/>
</dbReference>
<evidence type="ECO:0000256" key="8">
    <source>
        <dbReference type="ARBA" id="ARBA00023136"/>
    </source>
</evidence>
<dbReference type="PANTHER" id="PTHR11562">
    <property type="entry name" value="CATION EFFLUX PROTEIN/ ZINC TRANSPORTER"/>
    <property type="match status" value="1"/>
</dbReference>
<keyword evidence="4 9" id="KW-0812">Transmembrane</keyword>
<dbReference type="EMBL" id="LAZR01034494">
    <property type="protein sequence ID" value="KKL45148.1"/>
    <property type="molecule type" value="Genomic_DNA"/>
</dbReference>
<evidence type="ECO:0000256" key="3">
    <source>
        <dbReference type="ARBA" id="ARBA00022448"/>
    </source>
</evidence>
<feature type="transmembrane region" description="Helical" evidence="9">
    <location>
        <begin position="294"/>
        <end position="314"/>
    </location>
</feature>
<keyword evidence="6 9" id="KW-1133">Transmembrane helix</keyword>
<dbReference type="InterPro" id="IPR050681">
    <property type="entry name" value="CDF/SLC30A"/>
</dbReference>
<comment type="subcellular location">
    <subcellularLocation>
        <location evidence="1">Membrane</location>
        <topology evidence="1">Multi-pass membrane protein</topology>
    </subcellularLocation>
</comment>
<keyword evidence="5" id="KW-0732">Signal</keyword>
<feature type="domain" description="Cation efflux protein cytoplasmic" evidence="11">
    <location>
        <begin position="355"/>
        <end position="429"/>
    </location>
</feature>
<evidence type="ECO:0008006" key="13">
    <source>
        <dbReference type="Google" id="ProtNLM"/>
    </source>
</evidence>
<dbReference type="InterPro" id="IPR018389">
    <property type="entry name" value="DctP_fam"/>
</dbReference>
<feature type="transmembrane region" description="Helical" evidence="9">
    <location>
        <begin position="320"/>
        <end position="340"/>
    </location>
</feature>
<dbReference type="CDD" id="cd13603">
    <property type="entry name" value="PBP2_TRAP_Siap_TeaA_like"/>
    <property type="match status" value="1"/>
</dbReference>
<dbReference type="Gene3D" id="3.40.190.170">
    <property type="entry name" value="Bacterial extracellular solute-binding protein, family 7"/>
    <property type="match status" value="1"/>
</dbReference>
<organism evidence="12">
    <name type="scientific">marine sediment metagenome</name>
    <dbReference type="NCBI Taxonomy" id="412755"/>
    <lineage>
        <taxon>unclassified sequences</taxon>
        <taxon>metagenomes</taxon>
        <taxon>ecological metagenomes</taxon>
    </lineage>
</organism>
<dbReference type="InterPro" id="IPR036837">
    <property type="entry name" value="Cation_efflux_CTD_sf"/>
</dbReference>
<evidence type="ECO:0000313" key="12">
    <source>
        <dbReference type="EMBL" id="KKL45148.1"/>
    </source>
</evidence>
<evidence type="ECO:0000256" key="7">
    <source>
        <dbReference type="ARBA" id="ARBA00023065"/>
    </source>
</evidence>
<gene>
    <name evidence="12" type="ORF">LCGC14_2358570</name>
</gene>
<dbReference type="Pfam" id="PF01545">
    <property type="entry name" value="Cation_efflux"/>
    <property type="match status" value="1"/>
</dbReference>
<dbReference type="InterPro" id="IPR058533">
    <property type="entry name" value="Cation_efflux_TM"/>
</dbReference>
<dbReference type="GO" id="GO:0005385">
    <property type="term" value="F:zinc ion transmembrane transporter activity"/>
    <property type="evidence" value="ECO:0007669"/>
    <property type="project" value="TreeGrafter"/>
</dbReference>
<evidence type="ECO:0000259" key="10">
    <source>
        <dbReference type="Pfam" id="PF01545"/>
    </source>
</evidence>
<dbReference type="NCBIfam" id="TIGR01297">
    <property type="entry name" value="CDF"/>
    <property type="match status" value="1"/>
</dbReference>
<dbReference type="SUPFAM" id="SSF161111">
    <property type="entry name" value="Cation efflux protein transmembrane domain-like"/>
    <property type="match status" value="1"/>
</dbReference>
<dbReference type="AlphaFoldDB" id="A0A0F9C734"/>
<dbReference type="FunFam" id="3.40.190.170:FF:000011">
    <property type="entry name" value="TRAP-type C4-dicarboxylate transport system, substrate-binding protein"/>
    <property type="match status" value="1"/>
</dbReference>
<dbReference type="InterPro" id="IPR027469">
    <property type="entry name" value="Cation_efflux_TMD_sf"/>
</dbReference>
<evidence type="ECO:0000256" key="2">
    <source>
        <dbReference type="ARBA" id="ARBA00008873"/>
    </source>
</evidence>
<dbReference type="InterPro" id="IPR038404">
    <property type="entry name" value="TRAP_DctP_sf"/>
</dbReference>
<dbReference type="Gene3D" id="3.30.70.1350">
    <property type="entry name" value="Cation efflux protein, cytoplasmic domain"/>
    <property type="match status" value="1"/>
</dbReference>
<keyword evidence="7" id="KW-0406">Ion transport</keyword>
<feature type="domain" description="Cation efflux protein transmembrane" evidence="10">
    <location>
        <begin position="288"/>
        <end position="351"/>
    </location>
</feature>
<accession>A0A0F9C734</accession>
<evidence type="ECO:0000256" key="6">
    <source>
        <dbReference type="ARBA" id="ARBA00022989"/>
    </source>
</evidence>
<keyword evidence="8 9" id="KW-0472">Membrane</keyword>
<dbReference type="InterPro" id="IPR002524">
    <property type="entry name" value="Cation_efflux"/>
</dbReference>
<evidence type="ECO:0000256" key="9">
    <source>
        <dbReference type="SAM" id="Phobius"/>
    </source>
</evidence>
<evidence type="ECO:0000256" key="1">
    <source>
        <dbReference type="ARBA" id="ARBA00004141"/>
    </source>
</evidence>
<dbReference type="Pfam" id="PF03480">
    <property type="entry name" value="DctP"/>
    <property type="match status" value="1"/>
</dbReference>
<protein>
    <recommendedName>
        <fullName evidence="13">Cation efflux protein cytoplasmic domain-containing protein</fullName>
    </recommendedName>
</protein>
<dbReference type="PANTHER" id="PTHR11562:SF17">
    <property type="entry name" value="RE54080P-RELATED"/>
    <property type="match status" value="1"/>
</dbReference>
<keyword evidence="3" id="KW-0813">Transport</keyword>
<evidence type="ECO:0000256" key="5">
    <source>
        <dbReference type="ARBA" id="ARBA00022729"/>
    </source>
</evidence>